<accession>A0A2N9FYZ2</accession>
<feature type="region of interest" description="Disordered" evidence="1">
    <location>
        <begin position="81"/>
        <end position="218"/>
    </location>
</feature>
<protein>
    <submittedName>
        <fullName evidence="2">Uncharacterized protein</fullName>
    </submittedName>
</protein>
<dbReference type="EMBL" id="OIVN01001307">
    <property type="protein sequence ID" value="SPC92443.1"/>
    <property type="molecule type" value="Genomic_DNA"/>
</dbReference>
<feature type="compositionally biased region" description="Low complexity" evidence="1">
    <location>
        <begin position="419"/>
        <end position="428"/>
    </location>
</feature>
<name>A0A2N9FYZ2_FAGSY</name>
<feature type="compositionally biased region" description="Basic and acidic residues" evidence="1">
    <location>
        <begin position="174"/>
        <end position="213"/>
    </location>
</feature>
<feature type="compositionally biased region" description="Basic and acidic residues" evidence="1">
    <location>
        <begin position="143"/>
        <end position="164"/>
    </location>
</feature>
<feature type="region of interest" description="Disordered" evidence="1">
    <location>
        <begin position="586"/>
        <end position="610"/>
    </location>
</feature>
<feature type="region of interest" description="Disordered" evidence="1">
    <location>
        <begin position="398"/>
        <end position="452"/>
    </location>
</feature>
<reference evidence="2" key="1">
    <citation type="submission" date="2018-02" db="EMBL/GenBank/DDBJ databases">
        <authorList>
            <person name="Cohen D.B."/>
            <person name="Kent A.D."/>
        </authorList>
    </citation>
    <scope>NUCLEOTIDE SEQUENCE</scope>
</reference>
<proteinExistence type="predicted"/>
<sequence length="759" mass="87891">MKKLEQAVSNTKQFTQNIATLVQGISQGNTTRGIEIGQGSSHVDKNQPQIEIVATNVEIPIGYPINLVGPKERPNNTNPIIPITEPPRVEQPRAEQPITEPPRMEKPWVEQPRMEPPLRVEPPRFEQPRMEPPRVESPCFKQLRLEPPRVKPPRFEQPRMEPPPRVEPPQFEQPRMEPPRVEPPRFEQPRTEPPRVEPPRFEQPRMEPPRMEPPRMGQPQFQLPRMEPFQPRMGQLEAGFRFEPPQRPSIYLVCCNTCKLYQFMGGNGRKIPVPFCKSNVGVSMADLVQLKQKPDESAEQFIIRFKRIRTRCLTTLPEAEYIKIAIDGLNFEGKSTSIQGYNVHIDKGKSVAYPIEQPAFSYKEILRREPPKPSQEDSEDDTICERYSHILAKCFTKTKEEDSKRQQEPEIGRPESRSVSHSQSIQSRLGPQYVQQKMAQSRLTSHQTLDSRFESIRRPRMIRPPISEARRWVTLESLGLKPIHRQEYKYGYNPYFSRMMRTQRQRWIRQKVALHQEYERKDHYSSRSTFDSDSMEVITGAEAPEYLKGPYVKKEDTIDTPAKDIAIPIMKNDIGHKVQSTVWFGRKKRSPKGRKEAKDNSIKAERSQETSMENIQVNLIEDTEDIEDIKNIEGIEGLEDIEDLEGIEDIEGVENFEGIEDIDDIEAERTDDVEEIEELEAMECTETDEVLEIQHGKPEIELEEPKNGIDQNGNPSRVTVGPEEPLTMEDLFKLGQNLEETKTRPEIENGLNYYVEDVE</sequence>
<gene>
    <name evidence="2" type="ORF">FSB_LOCUS20325</name>
</gene>
<feature type="compositionally biased region" description="Polar residues" evidence="1">
    <location>
        <begin position="433"/>
        <end position="448"/>
    </location>
</feature>
<feature type="region of interest" description="Disordered" evidence="1">
    <location>
        <begin position="697"/>
        <end position="723"/>
    </location>
</feature>
<feature type="compositionally biased region" description="Basic and acidic residues" evidence="1">
    <location>
        <begin position="697"/>
        <end position="707"/>
    </location>
</feature>
<feature type="compositionally biased region" description="Basic and acidic residues" evidence="1">
    <location>
        <begin position="398"/>
        <end position="418"/>
    </location>
</feature>
<dbReference type="AlphaFoldDB" id="A0A2N9FYZ2"/>
<organism evidence="2">
    <name type="scientific">Fagus sylvatica</name>
    <name type="common">Beechnut</name>
    <dbReference type="NCBI Taxonomy" id="28930"/>
    <lineage>
        <taxon>Eukaryota</taxon>
        <taxon>Viridiplantae</taxon>
        <taxon>Streptophyta</taxon>
        <taxon>Embryophyta</taxon>
        <taxon>Tracheophyta</taxon>
        <taxon>Spermatophyta</taxon>
        <taxon>Magnoliopsida</taxon>
        <taxon>eudicotyledons</taxon>
        <taxon>Gunneridae</taxon>
        <taxon>Pentapetalae</taxon>
        <taxon>rosids</taxon>
        <taxon>fabids</taxon>
        <taxon>Fagales</taxon>
        <taxon>Fagaceae</taxon>
        <taxon>Fagus</taxon>
    </lineage>
</organism>
<evidence type="ECO:0000256" key="1">
    <source>
        <dbReference type="SAM" id="MobiDB-lite"/>
    </source>
</evidence>
<feature type="compositionally biased region" description="Basic and acidic residues" evidence="1">
    <location>
        <begin position="593"/>
        <end position="608"/>
    </location>
</feature>
<feature type="compositionally biased region" description="Basic and acidic residues" evidence="1">
    <location>
        <begin position="102"/>
        <end position="134"/>
    </location>
</feature>
<evidence type="ECO:0000313" key="2">
    <source>
        <dbReference type="EMBL" id="SPC92443.1"/>
    </source>
</evidence>